<dbReference type="Proteomes" id="UP000190774">
    <property type="component" value="Unassembled WGS sequence"/>
</dbReference>
<evidence type="ECO:0000313" key="3">
    <source>
        <dbReference type="Proteomes" id="UP000190774"/>
    </source>
</evidence>
<dbReference type="RefSeq" id="WP_078812132.1">
    <property type="nucleotide sequence ID" value="NZ_FUYE01000002.1"/>
</dbReference>
<dbReference type="InterPro" id="IPR002716">
    <property type="entry name" value="PIN_dom"/>
</dbReference>
<reference evidence="3" key="1">
    <citation type="submission" date="2017-02" db="EMBL/GenBank/DDBJ databases">
        <authorList>
            <person name="Varghese N."/>
            <person name="Submissions S."/>
        </authorList>
    </citation>
    <scope>NUCLEOTIDE SEQUENCE [LARGE SCALE GENOMIC DNA]</scope>
    <source>
        <strain evidence="3">ATCC 700200</strain>
    </source>
</reference>
<evidence type="ECO:0000259" key="1">
    <source>
        <dbReference type="Pfam" id="PF01850"/>
    </source>
</evidence>
<dbReference type="CDD" id="cd09874">
    <property type="entry name" value="PIN_MT3492-like"/>
    <property type="match status" value="1"/>
</dbReference>
<keyword evidence="3" id="KW-1185">Reference proteome</keyword>
<dbReference type="InterPro" id="IPR029060">
    <property type="entry name" value="PIN-like_dom_sf"/>
</dbReference>
<dbReference type="STRING" id="48467.SAMN02745166_00940"/>
<protein>
    <submittedName>
        <fullName evidence="2">Predicted nucleic acid-binding protein, contains PIN domain</fullName>
    </submittedName>
</protein>
<dbReference type="SUPFAM" id="SSF88723">
    <property type="entry name" value="PIN domain-like"/>
    <property type="match status" value="1"/>
</dbReference>
<sequence>MMYFDSNYILKCYLPEPNAHLVRALAAQPTTKVCSIWGRTEVLAALHRKLCEGSLTAKTLKTVWMHFETDEKAGVWTWLPLDRPVQKFVERHFLSLSTSTYLRSGDATHLATAALHGLTDIYSHDKHLLAAAPSFGLVGRDVLP</sequence>
<accession>A0A1T4X0M4</accession>
<evidence type="ECO:0000313" key="2">
    <source>
        <dbReference type="EMBL" id="SKA82635.1"/>
    </source>
</evidence>
<dbReference type="Gene3D" id="3.40.50.1010">
    <property type="entry name" value="5'-nuclease"/>
    <property type="match status" value="1"/>
</dbReference>
<gene>
    <name evidence="2" type="ORF">SAMN02745166_00940</name>
</gene>
<dbReference type="Pfam" id="PF01850">
    <property type="entry name" value="PIN"/>
    <property type="match status" value="1"/>
</dbReference>
<dbReference type="AlphaFoldDB" id="A0A1T4X0M4"/>
<proteinExistence type="predicted"/>
<organism evidence="2 3">
    <name type="scientific">Prosthecobacter debontii</name>
    <dbReference type="NCBI Taxonomy" id="48467"/>
    <lineage>
        <taxon>Bacteria</taxon>
        <taxon>Pseudomonadati</taxon>
        <taxon>Verrucomicrobiota</taxon>
        <taxon>Verrucomicrobiia</taxon>
        <taxon>Verrucomicrobiales</taxon>
        <taxon>Verrucomicrobiaceae</taxon>
        <taxon>Prosthecobacter</taxon>
    </lineage>
</organism>
<dbReference type="EMBL" id="FUYE01000002">
    <property type="protein sequence ID" value="SKA82635.1"/>
    <property type="molecule type" value="Genomic_DNA"/>
</dbReference>
<feature type="domain" description="PIN" evidence="1">
    <location>
        <begin position="2"/>
        <end position="130"/>
    </location>
</feature>
<dbReference type="OrthoDB" id="194818at2"/>
<name>A0A1T4X0M4_9BACT</name>